<keyword evidence="1" id="KW-0479">Metal-binding</keyword>
<accession>A0A9W6X1B8</accession>
<evidence type="ECO:0000256" key="4">
    <source>
        <dbReference type="RuleBase" id="RU004273"/>
    </source>
</evidence>
<evidence type="ECO:0000256" key="3">
    <source>
        <dbReference type="ARBA" id="ARBA00023211"/>
    </source>
</evidence>
<dbReference type="EMBL" id="BSXW01000619">
    <property type="protein sequence ID" value="GMF26644.1"/>
    <property type="molecule type" value="Genomic_DNA"/>
</dbReference>
<sequence>MATHYARHLERLQRGEALEANAVLALCERVKDLLVEDDNVVRVAAPVAVCGDIHGQFHDLLELFKLAGQAPATSYVFLGDFVDRGAMSVETISLLCVLKASYPERVTLLRGNHESRQTTQVYGFQIECMKKYDGDARIYKAFMELFDFLPLGALIDDRLLCLHGGLSPALHHLDQLRMLDRFQEIPPDGIFADIVWSDPDSKTLGFHMVGGAAAQTVDSRSRSCFFLSAVAQRSRLHLRRGRGREVPAHEQAAAHGTRAPVVHGGLPGALQRDLLHGLERAQLLPPLRKPRGRHGCRRPPRRSSTLVLLLSSYSVN</sequence>
<dbReference type="GO" id="GO:0004722">
    <property type="term" value="F:protein serine/threonine phosphatase activity"/>
    <property type="evidence" value="ECO:0007669"/>
    <property type="project" value="UniProtKB-EC"/>
</dbReference>
<keyword evidence="2 4" id="KW-0378">Hydrolase</keyword>
<dbReference type="InterPro" id="IPR006186">
    <property type="entry name" value="Ser/Thr-sp_prot-phosphatase"/>
</dbReference>
<comment type="similarity">
    <text evidence="4">Belongs to the PPP phosphatase family.</text>
</comment>
<dbReference type="PROSITE" id="PS00125">
    <property type="entry name" value="SER_THR_PHOSPHATASE"/>
    <property type="match status" value="1"/>
</dbReference>
<dbReference type="InterPro" id="IPR004843">
    <property type="entry name" value="Calcineurin-like_PHP"/>
</dbReference>
<organism evidence="7 8">
    <name type="scientific">Phytophthora lilii</name>
    <dbReference type="NCBI Taxonomy" id="2077276"/>
    <lineage>
        <taxon>Eukaryota</taxon>
        <taxon>Sar</taxon>
        <taxon>Stramenopiles</taxon>
        <taxon>Oomycota</taxon>
        <taxon>Peronosporomycetes</taxon>
        <taxon>Peronosporales</taxon>
        <taxon>Peronosporaceae</taxon>
        <taxon>Phytophthora</taxon>
    </lineage>
</organism>
<evidence type="ECO:0000313" key="7">
    <source>
        <dbReference type="EMBL" id="GMF26644.1"/>
    </source>
</evidence>
<comment type="catalytic activity">
    <reaction evidence="4">
        <text>O-phospho-L-threonyl-[protein] + H2O = L-threonyl-[protein] + phosphate</text>
        <dbReference type="Rhea" id="RHEA:47004"/>
        <dbReference type="Rhea" id="RHEA-COMP:11060"/>
        <dbReference type="Rhea" id="RHEA-COMP:11605"/>
        <dbReference type="ChEBI" id="CHEBI:15377"/>
        <dbReference type="ChEBI" id="CHEBI:30013"/>
        <dbReference type="ChEBI" id="CHEBI:43474"/>
        <dbReference type="ChEBI" id="CHEBI:61977"/>
        <dbReference type="EC" id="3.1.3.16"/>
    </reaction>
</comment>
<dbReference type="SMART" id="SM00156">
    <property type="entry name" value="PP2Ac"/>
    <property type="match status" value="1"/>
</dbReference>
<comment type="caution">
    <text evidence="7">The sequence shown here is derived from an EMBL/GenBank/DDBJ whole genome shotgun (WGS) entry which is preliminary data.</text>
</comment>
<evidence type="ECO:0000313" key="8">
    <source>
        <dbReference type="Proteomes" id="UP001165083"/>
    </source>
</evidence>
<keyword evidence="3" id="KW-0464">Manganese</keyword>
<evidence type="ECO:0000256" key="5">
    <source>
        <dbReference type="SAM" id="MobiDB-lite"/>
    </source>
</evidence>
<dbReference type="Pfam" id="PF00149">
    <property type="entry name" value="Metallophos"/>
    <property type="match status" value="1"/>
</dbReference>
<name>A0A9W6X1B8_9STRA</name>
<dbReference type="PRINTS" id="PR00114">
    <property type="entry name" value="STPHPHTASE"/>
</dbReference>
<dbReference type="AlphaFoldDB" id="A0A9W6X1B8"/>
<dbReference type="OrthoDB" id="1930084at2759"/>
<reference evidence="7" key="1">
    <citation type="submission" date="2023-04" db="EMBL/GenBank/DDBJ databases">
        <title>Phytophthora lilii NBRC 32176.</title>
        <authorList>
            <person name="Ichikawa N."/>
            <person name="Sato H."/>
            <person name="Tonouchi N."/>
        </authorList>
    </citation>
    <scope>NUCLEOTIDE SEQUENCE</scope>
    <source>
        <strain evidence="7">NBRC 32176</strain>
    </source>
</reference>
<gene>
    <name evidence="7" type="ORF">Plil01_001108700</name>
</gene>
<feature type="domain" description="Serine/threonine specific protein phosphatases" evidence="6">
    <location>
        <begin position="109"/>
        <end position="114"/>
    </location>
</feature>
<keyword evidence="8" id="KW-1185">Reference proteome</keyword>
<dbReference type="Gene3D" id="3.60.21.10">
    <property type="match status" value="1"/>
</dbReference>
<proteinExistence type="inferred from homology"/>
<feature type="region of interest" description="Disordered" evidence="5">
    <location>
        <begin position="240"/>
        <end position="263"/>
    </location>
</feature>
<dbReference type="EC" id="3.1.3.16" evidence="4"/>
<dbReference type="InterPro" id="IPR047129">
    <property type="entry name" value="PPA2-like"/>
</dbReference>
<dbReference type="InterPro" id="IPR029052">
    <property type="entry name" value="Metallo-depent_PP-like"/>
</dbReference>
<dbReference type="GO" id="GO:0046872">
    <property type="term" value="F:metal ion binding"/>
    <property type="evidence" value="ECO:0007669"/>
    <property type="project" value="UniProtKB-KW"/>
</dbReference>
<protein>
    <recommendedName>
        <fullName evidence="4">Serine/threonine-protein phosphatase</fullName>
        <ecNumber evidence="4">3.1.3.16</ecNumber>
    </recommendedName>
</protein>
<evidence type="ECO:0000256" key="1">
    <source>
        <dbReference type="ARBA" id="ARBA00022723"/>
    </source>
</evidence>
<dbReference type="Proteomes" id="UP001165083">
    <property type="component" value="Unassembled WGS sequence"/>
</dbReference>
<dbReference type="SUPFAM" id="SSF56300">
    <property type="entry name" value="Metallo-dependent phosphatases"/>
    <property type="match status" value="1"/>
</dbReference>
<evidence type="ECO:0000256" key="2">
    <source>
        <dbReference type="ARBA" id="ARBA00022801"/>
    </source>
</evidence>
<dbReference type="PANTHER" id="PTHR45619">
    <property type="entry name" value="SERINE/THREONINE-PROTEIN PHOSPHATASE PP2A-RELATED"/>
    <property type="match status" value="1"/>
</dbReference>
<evidence type="ECO:0000259" key="6">
    <source>
        <dbReference type="PROSITE" id="PS00125"/>
    </source>
</evidence>